<name>A0ABQ3CIE8_9ACTN</name>
<evidence type="ECO:0000256" key="1">
    <source>
        <dbReference type="SAM" id="MobiDB-lite"/>
    </source>
</evidence>
<feature type="region of interest" description="Disordered" evidence="1">
    <location>
        <begin position="1"/>
        <end position="52"/>
    </location>
</feature>
<protein>
    <submittedName>
        <fullName evidence="2">Uncharacterized protein</fullName>
    </submittedName>
</protein>
<organism evidence="2 3">
    <name type="scientific">Streptomyces canarius</name>
    <dbReference type="NCBI Taxonomy" id="285453"/>
    <lineage>
        <taxon>Bacteria</taxon>
        <taxon>Bacillati</taxon>
        <taxon>Actinomycetota</taxon>
        <taxon>Actinomycetes</taxon>
        <taxon>Kitasatosporales</taxon>
        <taxon>Streptomycetaceae</taxon>
        <taxon>Streptomyces</taxon>
    </lineage>
</organism>
<accession>A0ABQ3CIE8</accession>
<keyword evidence="3" id="KW-1185">Reference proteome</keyword>
<evidence type="ECO:0000313" key="3">
    <source>
        <dbReference type="Proteomes" id="UP000653644"/>
    </source>
</evidence>
<proteinExistence type="predicted"/>
<sequence length="52" mass="5383">MSDTSTTEQLSAGSSENAGHGRHRGPVAAQESESTPHGRHRKPAQETAEAAA</sequence>
<dbReference type="Proteomes" id="UP000653644">
    <property type="component" value="Unassembled WGS sequence"/>
</dbReference>
<gene>
    <name evidence="2" type="ORF">GCM10010345_13860</name>
</gene>
<dbReference type="EMBL" id="BMVN01000003">
    <property type="protein sequence ID" value="GHA10350.1"/>
    <property type="molecule type" value="Genomic_DNA"/>
</dbReference>
<evidence type="ECO:0000313" key="2">
    <source>
        <dbReference type="EMBL" id="GHA10350.1"/>
    </source>
</evidence>
<comment type="caution">
    <text evidence="2">The sequence shown here is derived from an EMBL/GenBank/DDBJ whole genome shotgun (WGS) entry which is preliminary data.</text>
</comment>
<feature type="compositionally biased region" description="Polar residues" evidence="1">
    <location>
        <begin position="1"/>
        <end position="17"/>
    </location>
</feature>
<dbReference type="RefSeq" id="WP_189883278.1">
    <property type="nucleotide sequence ID" value="NZ_BMVN01000003.1"/>
</dbReference>
<reference evidence="3" key="1">
    <citation type="journal article" date="2019" name="Int. J. Syst. Evol. Microbiol.">
        <title>The Global Catalogue of Microorganisms (GCM) 10K type strain sequencing project: providing services to taxonomists for standard genome sequencing and annotation.</title>
        <authorList>
            <consortium name="The Broad Institute Genomics Platform"/>
            <consortium name="The Broad Institute Genome Sequencing Center for Infectious Disease"/>
            <person name="Wu L."/>
            <person name="Ma J."/>
        </authorList>
    </citation>
    <scope>NUCLEOTIDE SEQUENCE [LARGE SCALE GENOMIC DNA]</scope>
    <source>
        <strain evidence="3">JCM 4733</strain>
    </source>
</reference>